<sequence>MYSYPDQANTEGLYLCPFKPARLVKAHLQVLPYTDRYDNEGRMFLEASAGAEWVSTLGENDISFLALHGSCGG</sequence>
<dbReference type="EMBL" id="QTSX02005086">
    <property type="protein sequence ID" value="KAJ9061211.1"/>
    <property type="molecule type" value="Genomic_DNA"/>
</dbReference>
<protein>
    <submittedName>
        <fullName evidence="1">Uncharacterized protein</fullName>
    </submittedName>
</protein>
<evidence type="ECO:0000313" key="2">
    <source>
        <dbReference type="Proteomes" id="UP001165960"/>
    </source>
</evidence>
<proteinExistence type="predicted"/>
<dbReference type="Proteomes" id="UP001165960">
    <property type="component" value="Unassembled WGS sequence"/>
</dbReference>
<accession>A0ACC2SG40</accession>
<reference evidence="1" key="1">
    <citation type="submission" date="2022-04" db="EMBL/GenBank/DDBJ databases">
        <title>Genome of the entomopathogenic fungus Entomophthora muscae.</title>
        <authorList>
            <person name="Elya C."/>
            <person name="Lovett B.R."/>
            <person name="Lee E."/>
            <person name="Macias A.M."/>
            <person name="Hajek A.E."/>
            <person name="De Bivort B.L."/>
            <person name="Kasson M.T."/>
            <person name="De Fine Licht H.H."/>
            <person name="Stajich J.E."/>
        </authorList>
    </citation>
    <scope>NUCLEOTIDE SEQUENCE</scope>
    <source>
        <strain evidence="1">Berkeley</strain>
    </source>
</reference>
<keyword evidence="2" id="KW-1185">Reference proteome</keyword>
<organism evidence="1 2">
    <name type="scientific">Entomophthora muscae</name>
    <dbReference type="NCBI Taxonomy" id="34485"/>
    <lineage>
        <taxon>Eukaryota</taxon>
        <taxon>Fungi</taxon>
        <taxon>Fungi incertae sedis</taxon>
        <taxon>Zoopagomycota</taxon>
        <taxon>Entomophthoromycotina</taxon>
        <taxon>Entomophthoromycetes</taxon>
        <taxon>Entomophthorales</taxon>
        <taxon>Entomophthoraceae</taxon>
        <taxon>Entomophthora</taxon>
    </lineage>
</organism>
<evidence type="ECO:0000313" key="1">
    <source>
        <dbReference type="EMBL" id="KAJ9061211.1"/>
    </source>
</evidence>
<gene>
    <name evidence="1" type="ORF">DSO57_1022762</name>
</gene>
<name>A0ACC2SG40_9FUNG</name>
<comment type="caution">
    <text evidence="1">The sequence shown here is derived from an EMBL/GenBank/DDBJ whole genome shotgun (WGS) entry which is preliminary data.</text>
</comment>